<dbReference type="InterPro" id="IPR041094">
    <property type="entry name" value="Brr2_helicase_PWI"/>
</dbReference>
<feature type="domain" description="Brr2 N-terminal helicase PWI" evidence="2">
    <location>
        <begin position="13"/>
        <end position="81"/>
    </location>
</feature>
<gene>
    <name evidence="3" type="ORF">SARC_16682</name>
</gene>
<organism evidence="3 4">
    <name type="scientific">Sphaeroforma arctica JP610</name>
    <dbReference type="NCBI Taxonomy" id="667725"/>
    <lineage>
        <taxon>Eukaryota</taxon>
        <taxon>Ichthyosporea</taxon>
        <taxon>Ichthyophonida</taxon>
        <taxon>Sphaeroforma</taxon>
    </lineage>
</organism>
<keyword evidence="4" id="KW-1185">Reference proteome</keyword>
<dbReference type="GeneID" id="25917186"/>
<accession>A0A0L0F3N7</accession>
<feature type="non-terminal residue" evidence="3">
    <location>
        <position position="115"/>
    </location>
</feature>
<dbReference type="RefSeq" id="XP_014144690.1">
    <property type="nucleotide sequence ID" value="XM_014289215.1"/>
</dbReference>
<dbReference type="EMBL" id="KQ250236">
    <property type="protein sequence ID" value="KNC70788.1"/>
    <property type="molecule type" value="Genomic_DNA"/>
</dbReference>
<dbReference type="Proteomes" id="UP000054560">
    <property type="component" value="Unassembled WGS sequence"/>
</dbReference>
<sequence>MNVKIESVLAATQTPSTLPQILSGSPPDVAQNEMLDIFGFDQFDLIQEIFTNREKIVTAVFKQLEIIKAETQEENEALVAEKDNANKQFGAQVTVTTQGAKARSKQIRKQQIKEM</sequence>
<dbReference type="Pfam" id="PF18149">
    <property type="entry name" value="Helicase_PWI"/>
    <property type="match status" value="1"/>
</dbReference>
<evidence type="ECO:0000256" key="1">
    <source>
        <dbReference type="SAM" id="Coils"/>
    </source>
</evidence>
<feature type="coiled-coil region" evidence="1">
    <location>
        <begin position="61"/>
        <end position="88"/>
    </location>
</feature>
<evidence type="ECO:0000313" key="3">
    <source>
        <dbReference type="EMBL" id="KNC70788.1"/>
    </source>
</evidence>
<proteinExistence type="predicted"/>
<keyword evidence="1" id="KW-0175">Coiled coil</keyword>
<reference evidence="3 4" key="1">
    <citation type="submission" date="2011-02" db="EMBL/GenBank/DDBJ databases">
        <title>The Genome Sequence of Sphaeroforma arctica JP610.</title>
        <authorList>
            <consortium name="The Broad Institute Genome Sequencing Platform"/>
            <person name="Russ C."/>
            <person name="Cuomo C."/>
            <person name="Young S.K."/>
            <person name="Zeng Q."/>
            <person name="Gargeya S."/>
            <person name="Alvarado L."/>
            <person name="Berlin A."/>
            <person name="Chapman S.B."/>
            <person name="Chen Z."/>
            <person name="Freedman E."/>
            <person name="Gellesch M."/>
            <person name="Goldberg J."/>
            <person name="Griggs A."/>
            <person name="Gujja S."/>
            <person name="Heilman E."/>
            <person name="Heiman D."/>
            <person name="Howarth C."/>
            <person name="Mehta T."/>
            <person name="Neiman D."/>
            <person name="Pearson M."/>
            <person name="Roberts A."/>
            <person name="Saif S."/>
            <person name="Shea T."/>
            <person name="Shenoy N."/>
            <person name="Sisk P."/>
            <person name="Stolte C."/>
            <person name="Sykes S."/>
            <person name="White J."/>
            <person name="Yandava C."/>
            <person name="Burger G."/>
            <person name="Gray M.W."/>
            <person name="Holland P.W.H."/>
            <person name="King N."/>
            <person name="Lang F.B.F."/>
            <person name="Roger A.J."/>
            <person name="Ruiz-Trillo I."/>
            <person name="Haas B."/>
            <person name="Nusbaum C."/>
            <person name="Birren B."/>
        </authorList>
    </citation>
    <scope>NUCLEOTIDE SEQUENCE [LARGE SCALE GENOMIC DNA]</scope>
    <source>
        <strain evidence="3 4">JP610</strain>
    </source>
</reference>
<evidence type="ECO:0000313" key="4">
    <source>
        <dbReference type="Proteomes" id="UP000054560"/>
    </source>
</evidence>
<protein>
    <recommendedName>
        <fullName evidence="2">Brr2 N-terminal helicase PWI domain-containing protein</fullName>
    </recommendedName>
</protein>
<name>A0A0L0F3N7_9EUKA</name>
<dbReference type="AlphaFoldDB" id="A0A0L0F3N7"/>
<evidence type="ECO:0000259" key="2">
    <source>
        <dbReference type="Pfam" id="PF18149"/>
    </source>
</evidence>